<proteinExistence type="predicted"/>
<sequence length="103" mass="11681">MAWFKRWHEFYFRVDAEGTGNKKMVRSLASGAVVEAMAKEILIFVTGWLLIIAFSVIVLSPRVDMGEVTEETLCRFPCEFQDAAYRHPAVSAKYEFLKQGGGE</sequence>
<organism evidence="2">
    <name type="scientific">viral metagenome</name>
    <dbReference type="NCBI Taxonomy" id="1070528"/>
    <lineage>
        <taxon>unclassified sequences</taxon>
        <taxon>metagenomes</taxon>
        <taxon>organismal metagenomes</taxon>
    </lineage>
</organism>
<accession>A0A6H2A3V1</accession>
<dbReference type="EMBL" id="MT144703">
    <property type="protein sequence ID" value="QJH97820.1"/>
    <property type="molecule type" value="Genomic_DNA"/>
</dbReference>
<keyword evidence="1" id="KW-1133">Transmembrane helix</keyword>
<evidence type="ECO:0000313" key="3">
    <source>
        <dbReference type="EMBL" id="QJH97820.1"/>
    </source>
</evidence>
<keyword evidence="1" id="KW-0472">Membrane</keyword>
<evidence type="ECO:0000313" key="2">
    <source>
        <dbReference type="EMBL" id="QJA54876.1"/>
    </source>
</evidence>
<dbReference type="EMBL" id="MT144546">
    <property type="protein sequence ID" value="QJA54876.1"/>
    <property type="molecule type" value="Genomic_DNA"/>
</dbReference>
<gene>
    <name evidence="2" type="ORF">TM448A06050_0007</name>
    <name evidence="3" type="ORF">TM448B01094_0015</name>
</gene>
<keyword evidence="1" id="KW-0812">Transmembrane</keyword>
<feature type="transmembrane region" description="Helical" evidence="1">
    <location>
        <begin position="41"/>
        <end position="59"/>
    </location>
</feature>
<reference evidence="2" key="1">
    <citation type="submission" date="2020-03" db="EMBL/GenBank/DDBJ databases">
        <title>The deep terrestrial virosphere.</title>
        <authorList>
            <person name="Holmfeldt K."/>
            <person name="Nilsson E."/>
            <person name="Simone D."/>
            <person name="Lopez-Fernandez M."/>
            <person name="Wu X."/>
            <person name="de Brujin I."/>
            <person name="Lundin D."/>
            <person name="Andersson A."/>
            <person name="Bertilsson S."/>
            <person name="Dopson M."/>
        </authorList>
    </citation>
    <scope>NUCLEOTIDE SEQUENCE</scope>
    <source>
        <strain evidence="2">TM448A06050</strain>
        <strain evidence="3">TM448B01094</strain>
    </source>
</reference>
<evidence type="ECO:0000256" key="1">
    <source>
        <dbReference type="SAM" id="Phobius"/>
    </source>
</evidence>
<name>A0A6H2A3V1_9ZZZZ</name>
<protein>
    <submittedName>
        <fullName evidence="2">Uncharacterized protein</fullName>
    </submittedName>
</protein>
<dbReference type="AlphaFoldDB" id="A0A6H2A3V1"/>